<gene>
    <name evidence="1" type="ORF">DPMN_050790</name>
</gene>
<dbReference type="EMBL" id="JAIWYP010000012">
    <property type="protein sequence ID" value="KAH3724963.1"/>
    <property type="molecule type" value="Genomic_DNA"/>
</dbReference>
<reference evidence="1" key="1">
    <citation type="journal article" date="2019" name="bioRxiv">
        <title>The Genome of the Zebra Mussel, Dreissena polymorpha: A Resource for Invasive Species Research.</title>
        <authorList>
            <person name="McCartney M.A."/>
            <person name="Auch B."/>
            <person name="Kono T."/>
            <person name="Mallez S."/>
            <person name="Zhang Y."/>
            <person name="Obille A."/>
            <person name="Becker A."/>
            <person name="Abrahante J.E."/>
            <person name="Garbe J."/>
            <person name="Badalamenti J.P."/>
            <person name="Herman A."/>
            <person name="Mangelson H."/>
            <person name="Liachko I."/>
            <person name="Sullivan S."/>
            <person name="Sone E.D."/>
            <person name="Koren S."/>
            <person name="Silverstein K.A.T."/>
            <person name="Beckman K.B."/>
            <person name="Gohl D.M."/>
        </authorList>
    </citation>
    <scope>NUCLEOTIDE SEQUENCE</scope>
    <source>
        <strain evidence="1">Duluth1</strain>
        <tissue evidence="1">Whole animal</tissue>
    </source>
</reference>
<sequence length="160" mass="18275">MNIWPGVVQCWAVEKVQRASGQVLYSVGLYRKYREHLARCCTVLGCTESTESIWPGVVQCWAVQKVQRTSGQVLCWAVQKVQRTSDQVLYSVGLYRKYREQLARCCTVLGCTESTENIWPGVVQCWAVQKVQRTSGQVLYSVGLYRKYREHLARCCTVLG</sequence>
<reference evidence="1" key="2">
    <citation type="submission" date="2020-11" db="EMBL/GenBank/DDBJ databases">
        <authorList>
            <person name="McCartney M.A."/>
            <person name="Auch B."/>
            <person name="Kono T."/>
            <person name="Mallez S."/>
            <person name="Becker A."/>
            <person name="Gohl D.M."/>
            <person name="Silverstein K.A.T."/>
            <person name="Koren S."/>
            <person name="Bechman K.B."/>
            <person name="Herman A."/>
            <person name="Abrahante J.E."/>
            <person name="Garbe J."/>
        </authorList>
    </citation>
    <scope>NUCLEOTIDE SEQUENCE</scope>
    <source>
        <strain evidence="1">Duluth1</strain>
        <tissue evidence="1">Whole animal</tissue>
    </source>
</reference>
<evidence type="ECO:0000313" key="1">
    <source>
        <dbReference type="EMBL" id="KAH3724963.1"/>
    </source>
</evidence>
<dbReference type="AlphaFoldDB" id="A0A9D4HPN3"/>
<protein>
    <submittedName>
        <fullName evidence="1">Uncharacterized protein</fullName>
    </submittedName>
</protein>
<proteinExistence type="predicted"/>
<comment type="caution">
    <text evidence="1">The sequence shown here is derived from an EMBL/GenBank/DDBJ whole genome shotgun (WGS) entry which is preliminary data.</text>
</comment>
<organism evidence="1 2">
    <name type="scientific">Dreissena polymorpha</name>
    <name type="common">Zebra mussel</name>
    <name type="synonym">Mytilus polymorpha</name>
    <dbReference type="NCBI Taxonomy" id="45954"/>
    <lineage>
        <taxon>Eukaryota</taxon>
        <taxon>Metazoa</taxon>
        <taxon>Spiralia</taxon>
        <taxon>Lophotrochozoa</taxon>
        <taxon>Mollusca</taxon>
        <taxon>Bivalvia</taxon>
        <taxon>Autobranchia</taxon>
        <taxon>Heteroconchia</taxon>
        <taxon>Euheterodonta</taxon>
        <taxon>Imparidentia</taxon>
        <taxon>Neoheterodontei</taxon>
        <taxon>Myida</taxon>
        <taxon>Dreissenoidea</taxon>
        <taxon>Dreissenidae</taxon>
        <taxon>Dreissena</taxon>
    </lineage>
</organism>
<name>A0A9D4HPN3_DREPO</name>
<dbReference type="Proteomes" id="UP000828390">
    <property type="component" value="Unassembled WGS sequence"/>
</dbReference>
<evidence type="ECO:0000313" key="2">
    <source>
        <dbReference type="Proteomes" id="UP000828390"/>
    </source>
</evidence>
<accession>A0A9D4HPN3</accession>
<keyword evidence="2" id="KW-1185">Reference proteome</keyword>